<feature type="region of interest" description="Disordered" evidence="1">
    <location>
        <begin position="13"/>
        <end position="78"/>
    </location>
</feature>
<dbReference type="Proteomes" id="UP000821866">
    <property type="component" value="Chromosome 4"/>
</dbReference>
<dbReference type="AlphaFoldDB" id="A0A9J6E4D6"/>
<reference evidence="2" key="1">
    <citation type="journal article" date="2020" name="Cell">
        <title>Large-Scale Comparative Analyses of Tick Genomes Elucidate Their Genetic Diversity and Vector Capacities.</title>
        <authorList>
            <consortium name="Tick Genome and Microbiome Consortium (TIGMIC)"/>
            <person name="Jia N."/>
            <person name="Wang J."/>
            <person name="Shi W."/>
            <person name="Du L."/>
            <person name="Sun Y."/>
            <person name="Zhan W."/>
            <person name="Jiang J.F."/>
            <person name="Wang Q."/>
            <person name="Zhang B."/>
            <person name="Ji P."/>
            <person name="Bell-Sakyi L."/>
            <person name="Cui X.M."/>
            <person name="Yuan T.T."/>
            <person name="Jiang B.G."/>
            <person name="Yang W.F."/>
            <person name="Lam T.T."/>
            <person name="Chang Q.C."/>
            <person name="Ding S.J."/>
            <person name="Wang X.J."/>
            <person name="Zhu J.G."/>
            <person name="Ruan X.D."/>
            <person name="Zhao L."/>
            <person name="Wei J.T."/>
            <person name="Ye R.Z."/>
            <person name="Que T.C."/>
            <person name="Du C.H."/>
            <person name="Zhou Y.H."/>
            <person name="Cheng J.X."/>
            <person name="Dai P.F."/>
            <person name="Guo W.B."/>
            <person name="Han X.H."/>
            <person name="Huang E.J."/>
            <person name="Li L.F."/>
            <person name="Wei W."/>
            <person name="Gao Y.C."/>
            <person name="Liu J.Z."/>
            <person name="Shao H.Z."/>
            <person name="Wang X."/>
            <person name="Wang C.C."/>
            <person name="Yang T.C."/>
            <person name="Huo Q.B."/>
            <person name="Li W."/>
            <person name="Chen H.Y."/>
            <person name="Chen S.E."/>
            <person name="Zhou L.G."/>
            <person name="Ni X.B."/>
            <person name="Tian J.H."/>
            <person name="Sheng Y."/>
            <person name="Liu T."/>
            <person name="Pan Y.S."/>
            <person name="Xia L.Y."/>
            <person name="Li J."/>
            <person name="Zhao F."/>
            <person name="Cao W.C."/>
        </authorList>
    </citation>
    <scope>NUCLEOTIDE SEQUENCE</scope>
    <source>
        <strain evidence="2">Rmic-2018</strain>
    </source>
</reference>
<gene>
    <name evidence="2" type="ORF">HPB51_020868</name>
</gene>
<dbReference type="VEuPathDB" id="VectorBase:LOC119186308"/>
<evidence type="ECO:0000313" key="2">
    <source>
        <dbReference type="EMBL" id="KAH8028941.1"/>
    </source>
</evidence>
<protein>
    <submittedName>
        <fullName evidence="2">Uncharacterized protein</fullName>
    </submittedName>
</protein>
<dbReference type="EMBL" id="JABSTU010000006">
    <property type="protein sequence ID" value="KAH8028941.1"/>
    <property type="molecule type" value="Genomic_DNA"/>
</dbReference>
<keyword evidence="3" id="KW-1185">Reference proteome</keyword>
<reference evidence="2" key="2">
    <citation type="submission" date="2021-09" db="EMBL/GenBank/DDBJ databases">
        <authorList>
            <person name="Jia N."/>
            <person name="Wang J."/>
            <person name="Shi W."/>
            <person name="Du L."/>
            <person name="Sun Y."/>
            <person name="Zhan W."/>
            <person name="Jiang J."/>
            <person name="Wang Q."/>
            <person name="Zhang B."/>
            <person name="Ji P."/>
            <person name="Sakyi L.B."/>
            <person name="Cui X."/>
            <person name="Yuan T."/>
            <person name="Jiang B."/>
            <person name="Yang W."/>
            <person name="Lam T.T.-Y."/>
            <person name="Chang Q."/>
            <person name="Ding S."/>
            <person name="Wang X."/>
            <person name="Zhu J."/>
            <person name="Ruan X."/>
            <person name="Zhao L."/>
            <person name="Wei J."/>
            <person name="Que T."/>
            <person name="Du C."/>
            <person name="Cheng J."/>
            <person name="Dai P."/>
            <person name="Han X."/>
            <person name="Huang E."/>
            <person name="Gao Y."/>
            <person name="Liu J."/>
            <person name="Shao H."/>
            <person name="Ye R."/>
            <person name="Li L."/>
            <person name="Wei W."/>
            <person name="Wang X."/>
            <person name="Wang C."/>
            <person name="Huo Q."/>
            <person name="Li W."/>
            <person name="Guo W."/>
            <person name="Chen H."/>
            <person name="Chen S."/>
            <person name="Zhou L."/>
            <person name="Zhou L."/>
            <person name="Ni X."/>
            <person name="Tian J."/>
            <person name="Zhou Y."/>
            <person name="Sheng Y."/>
            <person name="Liu T."/>
            <person name="Pan Y."/>
            <person name="Xia L."/>
            <person name="Li J."/>
            <person name="Zhao F."/>
            <person name="Cao W."/>
        </authorList>
    </citation>
    <scope>NUCLEOTIDE SEQUENCE</scope>
    <source>
        <strain evidence="2">Rmic-2018</strain>
        <tissue evidence="2">Larvae</tissue>
    </source>
</reference>
<proteinExistence type="predicted"/>
<organism evidence="2 3">
    <name type="scientific">Rhipicephalus microplus</name>
    <name type="common">Cattle tick</name>
    <name type="synonym">Boophilus microplus</name>
    <dbReference type="NCBI Taxonomy" id="6941"/>
    <lineage>
        <taxon>Eukaryota</taxon>
        <taxon>Metazoa</taxon>
        <taxon>Ecdysozoa</taxon>
        <taxon>Arthropoda</taxon>
        <taxon>Chelicerata</taxon>
        <taxon>Arachnida</taxon>
        <taxon>Acari</taxon>
        <taxon>Parasitiformes</taxon>
        <taxon>Ixodida</taxon>
        <taxon>Ixodoidea</taxon>
        <taxon>Ixodidae</taxon>
        <taxon>Rhipicephalinae</taxon>
        <taxon>Rhipicephalus</taxon>
        <taxon>Boophilus</taxon>
    </lineage>
</organism>
<accession>A0A9J6E4D6</accession>
<sequence>MDTDLPGLLVHFGMKRESHHGKRQSTEVRNASQRLDSKRHSKDKNATTSKTMSSSKGKRLGAGKFNISSSKSAEGEEEFEADEVFDHETRKPNPIKQGAVDIMTHGRDFLRENGLSEEHDLRKALSMSQVQIILGMHGPITVFLDRSPLLEVMYKDLYTFVYYNCTGDQDDRLAETFTEFLNDGILQDAIAFDVVRQGKSVLSSESSVYVSAGGGGDSEPVTYRTKNASSQIPSLRLPHSRALQVMQQTCDAKVQTQGCQPARIIELKSGLQKCDV</sequence>
<comment type="caution">
    <text evidence="2">The sequence shown here is derived from an EMBL/GenBank/DDBJ whole genome shotgun (WGS) entry which is preliminary data.</text>
</comment>
<evidence type="ECO:0000313" key="3">
    <source>
        <dbReference type="Proteomes" id="UP000821866"/>
    </source>
</evidence>
<evidence type="ECO:0000256" key="1">
    <source>
        <dbReference type="SAM" id="MobiDB-lite"/>
    </source>
</evidence>
<name>A0A9J6E4D6_RHIMP</name>